<dbReference type="InterPro" id="IPR013324">
    <property type="entry name" value="RNA_pol_sigma_r3/r4-like"/>
</dbReference>
<dbReference type="EMBL" id="JACXAI010000015">
    <property type="protein sequence ID" value="MBD1381138.1"/>
    <property type="molecule type" value="Genomic_DNA"/>
</dbReference>
<evidence type="ECO:0000313" key="9">
    <source>
        <dbReference type="Proteomes" id="UP000626844"/>
    </source>
</evidence>
<dbReference type="Gene3D" id="1.10.10.10">
    <property type="entry name" value="Winged helix-like DNA-binding domain superfamily/Winged helix DNA-binding domain"/>
    <property type="match status" value="1"/>
</dbReference>
<reference evidence="8" key="1">
    <citation type="submission" date="2020-09" db="EMBL/GenBank/DDBJ databases">
        <title>A novel bacterium of genus Bacillus, isolated from South China Sea.</title>
        <authorList>
            <person name="Huang H."/>
            <person name="Mo K."/>
            <person name="Hu Y."/>
        </authorList>
    </citation>
    <scope>NUCLEOTIDE SEQUENCE</scope>
    <source>
        <strain evidence="8">IB182487</strain>
    </source>
</reference>
<dbReference type="InterPro" id="IPR013249">
    <property type="entry name" value="RNA_pol_sigma70_r4_t2"/>
</dbReference>
<dbReference type="SUPFAM" id="SSF88946">
    <property type="entry name" value="Sigma2 domain of RNA polymerase sigma factors"/>
    <property type="match status" value="1"/>
</dbReference>
<feature type="domain" description="RNA polymerase sigma factor 70 region 4 type 2" evidence="7">
    <location>
        <begin position="111"/>
        <end position="159"/>
    </location>
</feature>
<dbReference type="PANTHER" id="PTHR43133">
    <property type="entry name" value="RNA POLYMERASE ECF-TYPE SIGMA FACTO"/>
    <property type="match status" value="1"/>
</dbReference>
<dbReference type="InterPro" id="IPR039425">
    <property type="entry name" value="RNA_pol_sigma-70-like"/>
</dbReference>
<dbReference type="PANTHER" id="PTHR43133:SF8">
    <property type="entry name" value="RNA POLYMERASE SIGMA FACTOR HI_1459-RELATED"/>
    <property type="match status" value="1"/>
</dbReference>
<proteinExistence type="inferred from homology"/>
<keyword evidence="9" id="KW-1185">Reference proteome</keyword>
<evidence type="ECO:0000256" key="4">
    <source>
        <dbReference type="ARBA" id="ARBA00023125"/>
    </source>
</evidence>
<dbReference type="InterPro" id="IPR007627">
    <property type="entry name" value="RNA_pol_sigma70_r2"/>
</dbReference>
<feature type="domain" description="RNA polymerase sigma-70 region 2" evidence="6">
    <location>
        <begin position="23"/>
        <end position="86"/>
    </location>
</feature>
<name>A0A926RWT2_9BACI</name>
<dbReference type="GO" id="GO:0006352">
    <property type="term" value="P:DNA-templated transcription initiation"/>
    <property type="evidence" value="ECO:0007669"/>
    <property type="project" value="InterPro"/>
</dbReference>
<sequence length="239" mass="28580">MNAKLGKQVEIVEKSLSETLLTFYPDLNRYCLWLTKNKWDAEDLLQETMIKIFDKTEKKVIKQINLTFLCKTAYYHWLDTLKKNSRESLQEIPEKNSDQIGIEDELEPLFERLFTRLTVKQLTAFLLKDYFGYKNNEIAEILSIQEGAVKTLLHRARTQVRKEFFDEENGRLNRWNKTENDHFYKQCFESIKKQNPFILISIYKQQIYQSPVMIYSKSKMPKKEFQPYSKLHSFMKCAA</sequence>
<comment type="similarity">
    <text evidence="1">Belongs to the sigma-70 factor family. ECF subfamily.</text>
</comment>
<dbReference type="Pfam" id="PF08281">
    <property type="entry name" value="Sigma70_r4_2"/>
    <property type="match status" value="1"/>
</dbReference>
<dbReference type="InterPro" id="IPR036388">
    <property type="entry name" value="WH-like_DNA-bd_sf"/>
</dbReference>
<keyword evidence="5" id="KW-0804">Transcription</keyword>
<evidence type="ECO:0000259" key="7">
    <source>
        <dbReference type="Pfam" id="PF08281"/>
    </source>
</evidence>
<protein>
    <submittedName>
        <fullName evidence="8">Sigma-70 family RNA polymerase sigma factor</fullName>
    </submittedName>
</protein>
<evidence type="ECO:0000256" key="1">
    <source>
        <dbReference type="ARBA" id="ARBA00010641"/>
    </source>
</evidence>
<dbReference type="InterPro" id="IPR013325">
    <property type="entry name" value="RNA_pol_sigma_r2"/>
</dbReference>
<dbReference type="GO" id="GO:0003677">
    <property type="term" value="F:DNA binding"/>
    <property type="evidence" value="ECO:0007669"/>
    <property type="project" value="UniProtKB-KW"/>
</dbReference>
<evidence type="ECO:0000256" key="2">
    <source>
        <dbReference type="ARBA" id="ARBA00023015"/>
    </source>
</evidence>
<dbReference type="Gene3D" id="1.10.1740.10">
    <property type="match status" value="1"/>
</dbReference>
<dbReference type="NCBIfam" id="TIGR02937">
    <property type="entry name" value="sigma70-ECF"/>
    <property type="match status" value="1"/>
</dbReference>
<accession>A0A926RWT2</accession>
<dbReference type="RefSeq" id="WP_191158728.1">
    <property type="nucleotide sequence ID" value="NZ_JACXAI010000015.1"/>
</dbReference>
<evidence type="ECO:0000259" key="6">
    <source>
        <dbReference type="Pfam" id="PF04542"/>
    </source>
</evidence>
<keyword evidence="4" id="KW-0238">DNA-binding</keyword>
<dbReference type="Proteomes" id="UP000626844">
    <property type="component" value="Unassembled WGS sequence"/>
</dbReference>
<dbReference type="SUPFAM" id="SSF88659">
    <property type="entry name" value="Sigma3 and sigma4 domains of RNA polymerase sigma factors"/>
    <property type="match status" value="1"/>
</dbReference>
<gene>
    <name evidence="8" type="ORF">IC621_12935</name>
</gene>
<dbReference type="AlphaFoldDB" id="A0A926RWT2"/>
<organism evidence="8 9">
    <name type="scientific">Metabacillus arenae</name>
    <dbReference type="NCBI Taxonomy" id="2771434"/>
    <lineage>
        <taxon>Bacteria</taxon>
        <taxon>Bacillati</taxon>
        <taxon>Bacillota</taxon>
        <taxon>Bacilli</taxon>
        <taxon>Bacillales</taxon>
        <taxon>Bacillaceae</taxon>
        <taxon>Metabacillus</taxon>
    </lineage>
</organism>
<evidence type="ECO:0000256" key="3">
    <source>
        <dbReference type="ARBA" id="ARBA00023082"/>
    </source>
</evidence>
<evidence type="ECO:0000256" key="5">
    <source>
        <dbReference type="ARBA" id="ARBA00023163"/>
    </source>
</evidence>
<comment type="caution">
    <text evidence="8">The sequence shown here is derived from an EMBL/GenBank/DDBJ whole genome shotgun (WGS) entry which is preliminary data.</text>
</comment>
<dbReference type="GO" id="GO:0016987">
    <property type="term" value="F:sigma factor activity"/>
    <property type="evidence" value="ECO:0007669"/>
    <property type="project" value="UniProtKB-KW"/>
</dbReference>
<keyword evidence="2" id="KW-0805">Transcription regulation</keyword>
<dbReference type="Pfam" id="PF04542">
    <property type="entry name" value="Sigma70_r2"/>
    <property type="match status" value="1"/>
</dbReference>
<dbReference type="InterPro" id="IPR014284">
    <property type="entry name" value="RNA_pol_sigma-70_dom"/>
</dbReference>
<keyword evidence="3" id="KW-0731">Sigma factor</keyword>
<evidence type="ECO:0000313" key="8">
    <source>
        <dbReference type="EMBL" id="MBD1381138.1"/>
    </source>
</evidence>